<evidence type="ECO:0000313" key="4">
    <source>
        <dbReference type="EMBL" id="KAJ4839823.1"/>
    </source>
</evidence>
<gene>
    <name evidence="4" type="ORF">Tsubulata_010037</name>
</gene>
<feature type="transmembrane region" description="Helical" evidence="2">
    <location>
        <begin position="26"/>
        <end position="47"/>
    </location>
</feature>
<proteinExistence type="predicted"/>
<feature type="region of interest" description="Disordered" evidence="1">
    <location>
        <begin position="191"/>
        <end position="223"/>
    </location>
</feature>
<dbReference type="InterPro" id="IPR036236">
    <property type="entry name" value="Znf_C2H2_sf"/>
</dbReference>
<dbReference type="Pfam" id="PF12874">
    <property type="entry name" value="zf-met"/>
    <property type="match status" value="4"/>
</dbReference>
<organism evidence="4 5">
    <name type="scientific">Turnera subulata</name>
    <dbReference type="NCBI Taxonomy" id="218843"/>
    <lineage>
        <taxon>Eukaryota</taxon>
        <taxon>Viridiplantae</taxon>
        <taxon>Streptophyta</taxon>
        <taxon>Embryophyta</taxon>
        <taxon>Tracheophyta</taxon>
        <taxon>Spermatophyta</taxon>
        <taxon>Magnoliopsida</taxon>
        <taxon>eudicotyledons</taxon>
        <taxon>Gunneridae</taxon>
        <taxon>Pentapetalae</taxon>
        <taxon>rosids</taxon>
        <taxon>fabids</taxon>
        <taxon>Malpighiales</taxon>
        <taxon>Passifloraceae</taxon>
        <taxon>Turnera</taxon>
    </lineage>
</organism>
<feature type="compositionally biased region" description="Basic and acidic residues" evidence="1">
    <location>
        <begin position="205"/>
        <end position="217"/>
    </location>
</feature>
<keyword evidence="2" id="KW-0812">Transmembrane</keyword>
<feature type="region of interest" description="Disordered" evidence="1">
    <location>
        <begin position="803"/>
        <end position="860"/>
    </location>
</feature>
<dbReference type="OrthoDB" id="434647at2759"/>
<reference evidence="4" key="2">
    <citation type="journal article" date="2023" name="Plants (Basel)">
        <title>Annotation of the Turnera subulata (Passifloraceae) Draft Genome Reveals the S-Locus Evolved after the Divergence of Turneroideae from Passifloroideae in a Stepwise Manner.</title>
        <authorList>
            <person name="Henning P.M."/>
            <person name="Roalson E.H."/>
            <person name="Mir W."/>
            <person name="McCubbin A.G."/>
            <person name="Shore J.S."/>
        </authorList>
    </citation>
    <scope>NUCLEOTIDE SEQUENCE</scope>
    <source>
        <strain evidence="4">F60SS</strain>
    </source>
</reference>
<dbReference type="Proteomes" id="UP001141552">
    <property type="component" value="Unassembled WGS sequence"/>
</dbReference>
<dbReference type="InterPro" id="IPR013087">
    <property type="entry name" value="Znf_C2H2_type"/>
</dbReference>
<evidence type="ECO:0000313" key="5">
    <source>
        <dbReference type="Proteomes" id="UP001141552"/>
    </source>
</evidence>
<feature type="region of interest" description="Disordered" evidence="1">
    <location>
        <begin position="610"/>
        <end position="635"/>
    </location>
</feature>
<feature type="region of interest" description="Disordered" evidence="1">
    <location>
        <begin position="320"/>
        <end position="391"/>
    </location>
</feature>
<reference evidence="4" key="1">
    <citation type="submission" date="2022-02" db="EMBL/GenBank/DDBJ databases">
        <authorList>
            <person name="Henning P.M."/>
            <person name="McCubbin A.G."/>
            <person name="Shore J.S."/>
        </authorList>
    </citation>
    <scope>NUCLEOTIDE SEQUENCE</scope>
    <source>
        <strain evidence="4">F60SS</strain>
        <tissue evidence="4">Leaves</tissue>
    </source>
</reference>
<dbReference type="SMART" id="SM00451">
    <property type="entry name" value="ZnF_U1"/>
    <property type="match status" value="4"/>
</dbReference>
<dbReference type="EMBL" id="JAKUCV010003182">
    <property type="protein sequence ID" value="KAJ4839823.1"/>
    <property type="molecule type" value="Genomic_DNA"/>
</dbReference>
<feature type="compositionally biased region" description="Polar residues" evidence="1">
    <location>
        <begin position="812"/>
        <end position="834"/>
    </location>
</feature>
<evidence type="ECO:0000259" key="3">
    <source>
        <dbReference type="PROSITE" id="PS00028"/>
    </source>
</evidence>
<dbReference type="AlphaFoldDB" id="A0A9Q0FXQ3"/>
<protein>
    <recommendedName>
        <fullName evidence="3">C2H2-type domain-containing protein</fullName>
    </recommendedName>
</protein>
<feature type="region of interest" description="Disordered" evidence="1">
    <location>
        <begin position="506"/>
        <end position="530"/>
    </location>
</feature>
<comment type="caution">
    <text evidence="4">The sequence shown here is derived from an EMBL/GenBank/DDBJ whole genome shotgun (WGS) entry which is preliminary data.</text>
</comment>
<dbReference type="GO" id="GO:0008270">
    <property type="term" value="F:zinc ion binding"/>
    <property type="evidence" value="ECO:0007669"/>
    <property type="project" value="InterPro"/>
</dbReference>
<dbReference type="PROSITE" id="PS00028">
    <property type="entry name" value="ZINC_FINGER_C2H2_1"/>
    <property type="match status" value="1"/>
</dbReference>
<evidence type="ECO:0000256" key="2">
    <source>
        <dbReference type="SAM" id="Phobius"/>
    </source>
</evidence>
<dbReference type="Gene3D" id="3.30.160.60">
    <property type="entry name" value="Classic Zinc Finger"/>
    <property type="match status" value="3"/>
</dbReference>
<feature type="transmembrane region" description="Helical" evidence="2">
    <location>
        <begin position="59"/>
        <end position="88"/>
    </location>
</feature>
<dbReference type="PANTHER" id="PTHR47487">
    <property type="entry name" value="OS06G0651300 PROTEIN-RELATED"/>
    <property type="match status" value="1"/>
</dbReference>
<name>A0A9Q0FXQ3_9ROSI</name>
<feature type="compositionally biased region" description="Low complexity" evidence="1">
    <location>
        <begin position="349"/>
        <end position="364"/>
    </location>
</feature>
<feature type="compositionally biased region" description="Gly residues" evidence="1">
    <location>
        <begin position="334"/>
        <end position="348"/>
    </location>
</feature>
<keyword evidence="5" id="KW-1185">Reference proteome</keyword>
<feature type="domain" description="C2H2-type" evidence="3">
    <location>
        <begin position="644"/>
        <end position="666"/>
    </location>
</feature>
<accession>A0A9Q0FXQ3</accession>
<feature type="region of interest" description="Disordered" evidence="1">
    <location>
        <begin position="546"/>
        <end position="578"/>
    </location>
</feature>
<dbReference type="PANTHER" id="PTHR47487:SF3">
    <property type="entry name" value="GLUTENIN, HIGH MOLECULAR WEIGHT SUBUNIT 12-LIKE"/>
    <property type="match status" value="1"/>
</dbReference>
<keyword evidence="2" id="KW-1133">Transmembrane helix</keyword>
<keyword evidence="2" id="KW-0472">Membrane</keyword>
<dbReference type="InterPro" id="IPR003604">
    <property type="entry name" value="Matrin/U1-like-C_Znf_C2H2"/>
</dbReference>
<sequence length="860" mass="94015">MTLSTLLQVKYQPMQVSPFDTHSETMLMFFVVLFLYATATAGEALMAGDPVYLAVASNIRLLVSVLSSILLLLILVPIMGWVAFGMWLCFAFKVIYDSYEVVYRLLREASLQVLDMARGIMAIVRRGFRTGNASNSGVKVPKCRETDLPKNIKGLLSFIEAQMGPIGLGPIQCIVPGRFLFFSSSSCNEEETRDQRYRKGKKQQTRKETKKKEEKKKQTSMNYPNYHFQRFQYQYPQYPQQQQQQQVQYQIHSTQSYSSTAPLTTEAYHYHKQPQYLLHQPPPVSGHPPGIPFPPNPYYPPVENRQQPNPGLDAQFWRPTQQLQRGQSTHKDGSGSGGRTFRGHGQGHFGHLSSTSGGHSSPFFNRKGGQVGGKHLKPHGASLTQNSAPAPADGAASLILPFASMSGHVASQVSAAPPHVPPRMAWCDLCKVGCKTEQILEQHKNGKKHKRKLSKCEELQNQNQLISEYSNLQMPSSVLKLEAVRSEKSLASKEAENLPETVACQAVSSSNMDETDPQRGTAMKSEVSVCESDQEPANKLKCQFEKRGRGVKRKKSGAAGRKHARTDVGPSGPADNAKSKEVTPFICELCNVRCESQTGFDHHLAGKKHLKKSGASGGKHARTDAGPSGPVDHAKSKKVTPFVCELCNVRCESQFSFDYHLAGKKHLSKKSGAASGNHAMTDARPDGLADHAKSKEVTSFICEFCNVRCKSRVGLYKHLAAKKHLPKAEPGKVGLLALYPPDLNATSSSLISQIQQGITDHQAVLAQLLAHVFTQAPGLLETQLPGTKAILPNMAVSAALTGSTLDRHNHKNMTQGTEAGTEDVTTGANKQPSCVTEFEVAPAGNGNGTSSSELENAILP</sequence>
<feature type="compositionally biased region" description="Basic residues" evidence="1">
    <location>
        <begin position="549"/>
        <end position="564"/>
    </location>
</feature>
<dbReference type="SUPFAM" id="SSF57667">
    <property type="entry name" value="beta-beta-alpha zinc fingers"/>
    <property type="match status" value="4"/>
</dbReference>
<dbReference type="GO" id="GO:0003676">
    <property type="term" value="F:nucleic acid binding"/>
    <property type="evidence" value="ECO:0007669"/>
    <property type="project" value="InterPro"/>
</dbReference>
<dbReference type="SMART" id="SM00355">
    <property type="entry name" value="ZnF_C2H2"/>
    <property type="match status" value="4"/>
</dbReference>
<evidence type="ECO:0000256" key="1">
    <source>
        <dbReference type="SAM" id="MobiDB-lite"/>
    </source>
</evidence>